<dbReference type="EMBL" id="FNVQ01000002">
    <property type="protein sequence ID" value="SEG49579.1"/>
    <property type="molecule type" value="Genomic_DNA"/>
</dbReference>
<keyword evidence="4" id="KW-1003">Cell membrane</keyword>
<feature type="transmembrane region" description="Helical" evidence="8">
    <location>
        <begin position="305"/>
        <end position="324"/>
    </location>
</feature>
<dbReference type="GO" id="GO:1990961">
    <property type="term" value="P:xenobiotic detoxification by transmembrane export across the plasma membrane"/>
    <property type="evidence" value="ECO:0007669"/>
    <property type="project" value="InterPro"/>
</dbReference>
<keyword evidence="8" id="KW-0997">Cell inner membrane</keyword>
<dbReference type="PANTHER" id="PTHR23502">
    <property type="entry name" value="MAJOR FACILITATOR SUPERFAMILY"/>
    <property type="match status" value="1"/>
</dbReference>
<feature type="transmembrane region" description="Helical" evidence="8">
    <location>
        <begin position="108"/>
        <end position="129"/>
    </location>
</feature>
<evidence type="ECO:0000313" key="10">
    <source>
        <dbReference type="EMBL" id="SEG49579.1"/>
    </source>
</evidence>
<protein>
    <recommendedName>
        <fullName evidence="8">Bcr/CflA family efflux transporter</fullName>
    </recommendedName>
</protein>
<feature type="transmembrane region" description="Helical" evidence="8">
    <location>
        <begin position="371"/>
        <end position="391"/>
    </location>
</feature>
<dbReference type="CDD" id="cd17320">
    <property type="entry name" value="MFS_MdfA_MDR_like"/>
    <property type="match status" value="1"/>
</dbReference>
<comment type="similarity">
    <text evidence="2 8">Belongs to the major facilitator superfamily. Bcr/CmlA family.</text>
</comment>
<feature type="transmembrane region" description="Helical" evidence="8">
    <location>
        <begin position="213"/>
        <end position="233"/>
    </location>
</feature>
<comment type="subcellular location">
    <subcellularLocation>
        <location evidence="8">Cell inner membrane</location>
        <topology evidence="8">Multi-pass membrane protein</topology>
    </subcellularLocation>
    <subcellularLocation>
        <location evidence="1">Cell membrane</location>
        <topology evidence="1">Multi-pass membrane protein</topology>
    </subcellularLocation>
</comment>
<dbReference type="AlphaFoldDB" id="A0A1H6ALI6"/>
<dbReference type="GO" id="GO:0042910">
    <property type="term" value="F:xenobiotic transmembrane transporter activity"/>
    <property type="evidence" value="ECO:0007669"/>
    <property type="project" value="InterPro"/>
</dbReference>
<evidence type="ECO:0000259" key="9">
    <source>
        <dbReference type="PROSITE" id="PS50850"/>
    </source>
</evidence>
<comment type="caution">
    <text evidence="8">Lacks conserved residue(s) required for the propagation of feature annotation.</text>
</comment>
<dbReference type="RefSeq" id="WP_104003210.1">
    <property type="nucleotide sequence ID" value="NZ_FNVQ01000002.1"/>
</dbReference>
<keyword evidence="3 8" id="KW-0813">Transport</keyword>
<dbReference type="PROSITE" id="PS50850">
    <property type="entry name" value="MFS"/>
    <property type="match status" value="1"/>
</dbReference>
<feature type="transmembrane region" description="Helical" evidence="8">
    <location>
        <begin position="248"/>
        <end position="267"/>
    </location>
</feature>
<accession>A0A1H6ALI6</accession>
<evidence type="ECO:0000256" key="5">
    <source>
        <dbReference type="ARBA" id="ARBA00022692"/>
    </source>
</evidence>
<keyword evidence="6 8" id="KW-1133">Transmembrane helix</keyword>
<dbReference type="NCBIfam" id="TIGR00710">
    <property type="entry name" value="efflux_Bcr_CflA"/>
    <property type="match status" value="1"/>
</dbReference>
<feature type="transmembrane region" description="Helical" evidence="8">
    <location>
        <begin position="345"/>
        <end position="365"/>
    </location>
</feature>
<evidence type="ECO:0000256" key="3">
    <source>
        <dbReference type="ARBA" id="ARBA00022448"/>
    </source>
</evidence>
<feature type="transmembrane region" description="Helical" evidence="8">
    <location>
        <begin position="78"/>
        <end position="96"/>
    </location>
</feature>
<evidence type="ECO:0000256" key="1">
    <source>
        <dbReference type="ARBA" id="ARBA00004651"/>
    </source>
</evidence>
<dbReference type="InterPro" id="IPR020846">
    <property type="entry name" value="MFS_dom"/>
</dbReference>
<keyword evidence="5 8" id="KW-0812">Transmembrane</keyword>
<dbReference type="SUPFAM" id="SSF103473">
    <property type="entry name" value="MFS general substrate transporter"/>
    <property type="match status" value="1"/>
</dbReference>
<evidence type="ECO:0000313" key="11">
    <source>
        <dbReference type="Proteomes" id="UP000236745"/>
    </source>
</evidence>
<dbReference type="InterPro" id="IPR005829">
    <property type="entry name" value="Sugar_transporter_CS"/>
</dbReference>
<dbReference type="Gene3D" id="1.20.1720.10">
    <property type="entry name" value="Multidrug resistance protein D"/>
    <property type="match status" value="1"/>
</dbReference>
<dbReference type="GO" id="GO:0005886">
    <property type="term" value="C:plasma membrane"/>
    <property type="evidence" value="ECO:0007669"/>
    <property type="project" value="UniProtKB-SubCell"/>
</dbReference>
<name>A0A1H6ALI6_9GAMM</name>
<gene>
    <name evidence="10" type="ORF">SAMN05444390_10299</name>
</gene>
<evidence type="ECO:0000256" key="7">
    <source>
        <dbReference type="ARBA" id="ARBA00023136"/>
    </source>
</evidence>
<reference evidence="10 11" key="1">
    <citation type="submission" date="2016-10" db="EMBL/GenBank/DDBJ databases">
        <authorList>
            <person name="de Groot N.N."/>
        </authorList>
    </citation>
    <scope>NUCLEOTIDE SEQUENCE [LARGE SCALE GENOMIC DNA]</scope>
    <source>
        <strain evidence="10 11">DSM 22012</strain>
    </source>
</reference>
<evidence type="ECO:0000256" key="8">
    <source>
        <dbReference type="RuleBase" id="RU365088"/>
    </source>
</evidence>
<organism evidence="10 11">
    <name type="scientific">Marinobacterium lutimaris</name>
    <dbReference type="NCBI Taxonomy" id="568106"/>
    <lineage>
        <taxon>Bacteria</taxon>
        <taxon>Pseudomonadati</taxon>
        <taxon>Pseudomonadota</taxon>
        <taxon>Gammaproteobacteria</taxon>
        <taxon>Oceanospirillales</taxon>
        <taxon>Oceanospirillaceae</taxon>
        <taxon>Marinobacterium</taxon>
    </lineage>
</organism>
<dbReference type="PROSITE" id="PS00216">
    <property type="entry name" value="SUGAR_TRANSPORT_1"/>
    <property type="match status" value="1"/>
</dbReference>
<dbReference type="PANTHER" id="PTHR23502:SF132">
    <property type="entry name" value="POLYAMINE TRANSPORTER 2-RELATED"/>
    <property type="match status" value="1"/>
</dbReference>
<keyword evidence="7 8" id="KW-0472">Membrane</keyword>
<dbReference type="Proteomes" id="UP000236745">
    <property type="component" value="Unassembled WGS sequence"/>
</dbReference>
<evidence type="ECO:0000256" key="6">
    <source>
        <dbReference type="ARBA" id="ARBA00022989"/>
    </source>
</evidence>
<feature type="domain" description="Major facilitator superfamily (MFS) profile" evidence="9">
    <location>
        <begin position="13"/>
        <end position="397"/>
    </location>
</feature>
<proteinExistence type="inferred from homology"/>
<feature type="transmembrane region" description="Helical" evidence="8">
    <location>
        <begin position="166"/>
        <end position="187"/>
    </location>
</feature>
<dbReference type="OrthoDB" id="9814303at2"/>
<dbReference type="InterPro" id="IPR011701">
    <property type="entry name" value="MFS"/>
</dbReference>
<sequence>MTAGIKSLHIPGFLFILAALTALAPLATDAYLPAVPTIAESLGASVHQVELSISFFLLGFSLGQLFGGPFSDHFGRRVGIFTGLSLFLTGSLAIMFTPNVEWLWCFRILQALGGGMTVVNTPAIVRDLYSGRESAQTLSRMAVILMLAPLMAPILGSLVLQTLGWHMIFGLLLIYGAIIAVVIYRSLPETRVVQKDRPNAIRRYWMVLKNRHAVGYLASACFGYGSLFAFITSSPSVYMGYFNLSESVYPFAFGANVFSVLVMNKLNIRLLGKHAPRKLLLGGQVVQLITGAALLLFVALGGDSLNIFLFIPLVMLFFGCHGLVSANSMAGITDFFPRNSATATALMGACGFAFGSLAGSVASLFADGTPLPMTLVMFGCALLAPAIRLLLQMGPAPEPAE</sequence>
<feature type="transmembrane region" description="Helical" evidence="8">
    <location>
        <begin position="51"/>
        <end position="71"/>
    </location>
</feature>
<evidence type="ECO:0000256" key="2">
    <source>
        <dbReference type="ARBA" id="ARBA00006236"/>
    </source>
</evidence>
<dbReference type="InterPro" id="IPR004812">
    <property type="entry name" value="Efflux_drug-R_Bcr/CmlA"/>
</dbReference>
<dbReference type="InterPro" id="IPR036259">
    <property type="entry name" value="MFS_trans_sf"/>
</dbReference>
<keyword evidence="11" id="KW-1185">Reference proteome</keyword>
<feature type="transmembrane region" description="Helical" evidence="8">
    <location>
        <begin position="279"/>
        <end position="299"/>
    </location>
</feature>
<dbReference type="Pfam" id="PF07690">
    <property type="entry name" value="MFS_1"/>
    <property type="match status" value="1"/>
</dbReference>
<feature type="transmembrane region" description="Helical" evidence="8">
    <location>
        <begin position="141"/>
        <end position="160"/>
    </location>
</feature>
<evidence type="ECO:0000256" key="4">
    <source>
        <dbReference type="ARBA" id="ARBA00022475"/>
    </source>
</evidence>